<keyword evidence="2" id="KW-1185">Reference proteome</keyword>
<accession>A0A6G6GK12</accession>
<reference evidence="1 2" key="1">
    <citation type="submission" date="2020-02" db="EMBL/GenBank/DDBJ databases">
        <title>Complete genome sequence of Flavobacteriaceae bacterium.</title>
        <authorList>
            <person name="Kim S.-J."/>
            <person name="Kim Y.-S."/>
            <person name="Kim K.-H."/>
        </authorList>
    </citation>
    <scope>NUCLEOTIDE SEQUENCE [LARGE SCALE GENOMIC DNA]</scope>
    <source>
        <strain evidence="1 2">RR4-40</strain>
    </source>
</reference>
<evidence type="ECO:0000313" key="2">
    <source>
        <dbReference type="Proteomes" id="UP000505306"/>
    </source>
</evidence>
<dbReference type="Proteomes" id="UP000505306">
    <property type="component" value="Chromosome"/>
</dbReference>
<dbReference type="KEGG" id="mgel:G5B37_04005"/>
<proteinExistence type="predicted"/>
<gene>
    <name evidence="1" type="ORF">G5B37_04005</name>
</gene>
<evidence type="ECO:0000313" key="1">
    <source>
        <dbReference type="EMBL" id="QIE58753.1"/>
    </source>
</evidence>
<dbReference type="RefSeq" id="WP_164678781.1">
    <property type="nucleotide sequence ID" value="NZ_CP049057.1"/>
</dbReference>
<dbReference type="PROSITE" id="PS51257">
    <property type="entry name" value="PROKAR_LIPOPROTEIN"/>
    <property type="match status" value="1"/>
</dbReference>
<organism evidence="1 2">
    <name type="scientific">Rasiella rasia</name>
    <dbReference type="NCBI Taxonomy" id="2744027"/>
    <lineage>
        <taxon>Bacteria</taxon>
        <taxon>Pseudomonadati</taxon>
        <taxon>Bacteroidota</taxon>
        <taxon>Flavobacteriia</taxon>
        <taxon>Flavobacteriales</taxon>
        <taxon>Flavobacteriaceae</taxon>
        <taxon>Rasiella</taxon>
    </lineage>
</organism>
<dbReference type="EMBL" id="CP049057">
    <property type="protein sequence ID" value="QIE58753.1"/>
    <property type="molecule type" value="Genomic_DNA"/>
</dbReference>
<evidence type="ECO:0008006" key="3">
    <source>
        <dbReference type="Google" id="ProtNLM"/>
    </source>
</evidence>
<protein>
    <recommendedName>
        <fullName evidence="3">Lipoprotein</fullName>
    </recommendedName>
</protein>
<name>A0A6G6GK12_9FLAO</name>
<sequence>MHRIYKIVPFFLLTIFGCKAQNILPSDFIPEKYVEFERFFGDLNKDGQDDCVLIIKRVDTINIVTNRFDEQVDRNRRGIIVLFKDGETYRLADKNYDCFSSENEDGGIYFQPELQIEIKNEKLYIQYGHGRYGFWSYTFRFQNSNFKLIGFDSSSNYGPITNRETSINFLTKKKLVKVNTNEEAEGGDEIFKETWSNIELEKLMNLSEIKDFDELDMYRY</sequence>
<dbReference type="AlphaFoldDB" id="A0A6G6GK12"/>